<comment type="caution">
    <text evidence="2">The sequence shown here is derived from an EMBL/GenBank/DDBJ whole genome shotgun (WGS) entry which is preliminary data.</text>
</comment>
<protein>
    <recommendedName>
        <fullName evidence="1">Arrestin-like N-terminal domain-containing protein</fullName>
    </recommendedName>
</protein>
<name>A0AAD5TWC5_9FUNG</name>
<keyword evidence="3" id="KW-1185">Reference proteome</keyword>
<organism evidence="2 3">
    <name type="scientific">Clydaea vesicula</name>
    <dbReference type="NCBI Taxonomy" id="447962"/>
    <lineage>
        <taxon>Eukaryota</taxon>
        <taxon>Fungi</taxon>
        <taxon>Fungi incertae sedis</taxon>
        <taxon>Chytridiomycota</taxon>
        <taxon>Chytridiomycota incertae sedis</taxon>
        <taxon>Chytridiomycetes</taxon>
        <taxon>Lobulomycetales</taxon>
        <taxon>Lobulomycetaceae</taxon>
        <taxon>Clydaea</taxon>
    </lineage>
</organism>
<reference evidence="2" key="1">
    <citation type="submission" date="2020-05" db="EMBL/GenBank/DDBJ databases">
        <title>Phylogenomic resolution of chytrid fungi.</title>
        <authorList>
            <person name="Stajich J.E."/>
            <person name="Amses K."/>
            <person name="Simmons R."/>
            <person name="Seto K."/>
            <person name="Myers J."/>
            <person name="Bonds A."/>
            <person name="Quandt C.A."/>
            <person name="Barry K."/>
            <person name="Liu P."/>
            <person name="Grigoriev I."/>
            <person name="Longcore J.E."/>
            <person name="James T.Y."/>
        </authorList>
    </citation>
    <scope>NUCLEOTIDE SEQUENCE</scope>
    <source>
        <strain evidence="2">JEL0476</strain>
    </source>
</reference>
<gene>
    <name evidence="2" type="ORF">HK099_007582</name>
</gene>
<dbReference type="Gene3D" id="2.60.40.640">
    <property type="match status" value="1"/>
</dbReference>
<accession>A0AAD5TWC5</accession>
<feature type="domain" description="Arrestin-like N-terminal" evidence="1">
    <location>
        <begin position="20"/>
        <end position="152"/>
    </location>
</feature>
<dbReference type="InterPro" id="IPR014752">
    <property type="entry name" value="Arrestin-like_C"/>
</dbReference>
<sequence>MLRFPTLQVHIDQQQILITNDLDSPPQVLTGYVTLHLFKPISPNKISVVFHGHESISIPAFDVVTYHRIIKLKQTLWKKGTGDIEPFLSGNRIGNTIEPGIHVWPFFFEIPNNLKFPTVSALHGDLYYQCTAILNRSKSLKQNLKASEEVKVTYQCWRPPLHSGSFSVATIQDNTTLNEFNYKIIIPPILSKQDLNLKANIILSNGNKDVDSIIGISCYISEKQMYKFETALESEGNWTETVLLSKAVKFKTIKSEHSKFEKDQRQSLGEFLKTSLKLNDSKELIFPLYTTKNTNVDTVTKCFEISHFLNFEIEYENETKTFTSLNKRRFSEIFLLKKSSDSFFNDDSDEETFKKNIPSSTKNLRRSSFFDTMGKKLTQFKEYKIEKRTVSISVPIIIVGAIEE</sequence>
<evidence type="ECO:0000313" key="3">
    <source>
        <dbReference type="Proteomes" id="UP001211065"/>
    </source>
</evidence>
<dbReference type="InterPro" id="IPR011021">
    <property type="entry name" value="Arrestin-like_N"/>
</dbReference>
<dbReference type="Pfam" id="PF00339">
    <property type="entry name" value="Arrestin_N"/>
    <property type="match status" value="1"/>
</dbReference>
<evidence type="ECO:0000313" key="2">
    <source>
        <dbReference type="EMBL" id="KAJ3213075.1"/>
    </source>
</evidence>
<dbReference type="AlphaFoldDB" id="A0AAD5TWC5"/>
<evidence type="ECO:0000259" key="1">
    <source>
        <dbReference type="Pfam" id="PF00339"/>
    </source>
</evidence>
<proteinExistence type="predicted"/>
<dbReference type="EMBL" id="JADGJW010000749">
    <property type="protein sequence ID" value="KAJ3213075.1"/>
    <property type="molecule type" value="Genomic_DNA"/>
</dbReference>
<dbReference type="Proteomes" id="UP001211065">
    <property type="component" value="Unassembled WGS sequence"/>
</dbReference>